<dbReference type="InterPro" id="IPR050952">
    <property type="entry name" value="TRIM-NHL_E3_ligases"/>
</dbReference>
<dbReference type="CDD" id="cd16579">
    <property type="entry name" value="RING-HC_PML_C-V"/>
    <property type="match status" value="1"/>
</dbReference>
<dbReference type="InterPro" id="IPR027370">
    <property type="entry name" value="Znf-RING_euk"/>
</dbReference>
<dbReference type="GO" id="GO:0008270">
    <property type="term" value="F:zinc ion binding"/>
    <property type="evidence" value="ECO:0007669"/>
    <property type="project" value="UniProtKB-KW"/>
</dbReference>
<name>A0A210PXU6_MIZYE</name>
<dbReference type="Gene3D" id="3.30.40.10">
    <property type="entry name" value="Zinc/RING finger domain, C3HC4 (zinc finger)"/>
    <property type="match status" value="1"/>
</dbReference>
<feature type="domain" description="RING-type" evidence="7">
    <location>
        <begin position="17"/>
        <end position="61"/>
    </location>
</feature>
<dbReference type="InterPro" id="IPR017907">
    <property type="entry name" value="Znf_RING_CS"/>
</dbReference>
<keyword evidence="3 5" id="KW-0863">Zinc-finger</keyword>
<dbReference type="SMART" id="SM00184">
    <property type="entry name" value="RING"/>
    <property type="match status" value="1"/>
</dbReference>
<evidence type="ECO:0000313" key="9">
    <source>
        <dbReference type="Proteomes" id="UP000242188"/>
    </source>
</evidence>
<feature type="repeat" description="NHL" evidence="6">
    <location>
        <begin position="271"/>
        <end position="314"/>
    </location>
</feature>
<evidence type="ECO:0000256" key="1">
    <source>
        <dbReference type="ARBA" id="ARBA00022723"/>
    </source>
</evidence>
<gene>
    <name evidence="8" type="ORF">KP79_PYT13144</name>
</gene>
<organism evidence="8 9">
    <name type="scientific">Mizuhopecten yessoensis</name>
    <name type="common">Japanese scallop</name>
    <name type="synonym">Patinopecten yessoensis</name>
    <dbReference type="NCBI Taxonomy" id="6573"/>
    <lineage>
        <taxon>Eukaryota</taxon>
        <taxon>Metazoa</taxon>
        <taxon>Spiralia</taxon>
        <taxon>Lophotrochozoa</taxon>
        <taxon>Mollusca</taxon>
        <taxon>Bivalvia</taxon>
        <taxon>Autobranchia</taxon>
        <taxon>Pteriomorphia</taxon>
        <taxon>Pectinida</taxon>
        <taxon>Pectinoidea</taxon>
        <taxon>Pectinidae</taxon>
        <taxon>Mizuhopecten</taxon>
    </lineage>
</organism>
<evidence type="ECO:0000259" key="7">
    <source>
        <dbReference type="PROSITE" id="PS50089"/>
    </source>
</evidence>
<dbReference type="InterPro" id="IPR013083">
    <property type="entry name" value="Znf_RING/FYVE/PHD"/>
</dbReference>
<dbReference type="GO" id="GO:0043161">
    <property type="term" value="P:proteasome-mediated ubiquitin-dependent protein catabolic process"/>
    <property type="evidence" value="ECO:0007669"/>
    <property type="project" value="TreeGrafter"/>
</dbReference>
<keyword evidence="9" id="KW-1185">Reference proteome</keyword>
<dbReference type="GO" id="GO:0000209">
    <property type="term" value="P:protein polyubiquitination"/>
    <property type="evidence" value="ECO:0007669"/>
    <property type="project" value="TreeGrafter"/>
</dbReference>
<sequence>MASVRVAREIQDSFLTCAICFQTFVKPKALPCLHTFCEGCLRDYIVSRYESTGQFPCPVCRQVIYTPYNGVVDFPDNHFIKSLRDTVEVDGELKHFAESTEVTEDDFSVNVPSSVKEPLLGASSHHMSHGKKRQAEFVKKFGSFGMEAEQFVQISGMALSPLTDDILVADCSLNKILVYSLKGDYRGGFVCDCSIRDISVTRSGSVLVSVSRAGSAILREYGFDGRLMASYGSYHKYENPFGVKVARTGKVLITSLQFNTLNVFTDRKRPSIKFGSRGKGPNHFLLPYYVTVNSRDDIIISDSGNHRIKVHKNDGTILHCFGTQGSKDGELFYPMGVCTDTNENIYVADANNFRVQMFSQKGEYLSTPIANTYELGVDVKPINVLYVRDKLFVSFRGTKFAEVHVYHWDVSGYKAPVKKKKNSVFASCCCCVQDEKPSYDDSYGSSWA</sequence>
<dbReference type="OrthoDB" id="9987040at2759"/>
<keyword evidence="4" id="KW-0862">Zinc</keyword>
<keyword evidence="2" id="KW-0677">Repeat</keyword>
<feature type="repeat" description="NHL" evidence="6">
    <location>
        <begin position="138"/>
        <end position="182"/>
    </location>
</feature>
<dbReference type="PROSITE" id="PS50089">
    <property type="entry name" value="ZF_RING_2"/>
    <property type="match status" value="1"/>
</dbReference>
<accession>A0A210PXU6</accession>
<dbReference type="SUPFAM" id="SSF57850">
    <property type="entry name" value="RING/U-box"/>
    <property type="match status" value="1"/>
</dbReference>
<dbReference type="SUPFAM" id="SSF101898">
    <property type="entry name" value="NHL repeat"/>
    <property type="match status" value="1"/>
</dbReference>
<evidence type="ECO:0000313" key="8">
    <source>
        <dbReference type="EMBL" id="OWF41307.1"/>
    </source>
</evidence>
<feature type="repeat" description="NHL" evidence="6">
    <location>
        <begin position="318"/>
        <end position="361"/>
    </location>
</feature>
<reference evidence="8 9" key="1">
    <citation type="journal article" date="2017" name="Nat. Ecol. Evol.">
        <title>Scallop genome provides insights into evolution of bilaterian karyotype and development.</title>
        <authorList>
            <person name="Wang S."/>
            <person name="Zhang J."/>
            <person name="Jiao W."/>
            <person name="Li J."/>
            <person name="Xun X."/>
            <person name="Sun Y."/>
            <person name="Guo X."/>
            <person name="Huan P."/>
            <person name="Dong B."/>
            <person name="Zhang L."/>
            <person name="Hu X."/>
            <person name="Sun X."/>
            <person name="Wang J."/>
            <person name="Zhao C."/>
            <person name="Wang Y."/>
            <person name="Wang D."/>
            <person name="Huang X."/>
            <person name="Wang R."/>
            <person name="Lv J."/>
            <person name="Li Y."/>
            <person name="Zhang Z."/>
            <person name="Liu B."/>
            <person name="Lu W."/>
            <person name="Hui Y."/>
            <person name="Liang J."/>
            <person name="Zhou Z."/>
            <person name="Hou R."/>
            <person name="Li X."/>
            <person name="Liu Y."/>
            <person name="Li H."/>
            <person name="Ning X."/>
            <person name="Lin Y."/>
            <person name="Zhao L."/>
            <person name="Xing Q."/>
            <person name="Dou J."/>
            <person name="Li Y."/>
            <person name="Mao J."/>
            <person name="Guo H."/>
            <person name="Dou H."/>
            <person name="Li T."/>
            <person name="Mu C."/>
            <person name="Jiang W."/>
            <person name="Fu Q."/>
            <person name="Fu X."/>
            <person name="Miao Y."/>
            <person name="Liu J."/>
            <person name="Yu Q."/>
            <person name="Li R."/>
            <person name="Liao H."/>
            <person name="Li X."/>
            <person name="Kong Y."/>
            <person name="Jiang Z."/>
            <person name="Chourrout D."/>
            <person name="Li R."/>
            <person name="Bao Z."/>
        </authorList>
    </citation>
    <scope>NUCLEOTIDE SEQUENCE [LARGE SCALE GENOMIC DNA]</scope>
    <source>
        <strain evidence="8 9">PY_sf001</strain>
    </source>
</reference>
<dbReference type="PANTHER" id="PTHR24104">
    <property type="entry name" value="E3 UBIQUITIN-PROTEIN LIGASE NHLRC1-RELATED"/>
    <property type="match status" value="1"/>
</dbReference>
<evidence type="ECO:0000256" key="3">
    <source>
        <dbReference type="ARBA" id="ARBA00022771"/>
    </source>
</evidence>
<comment type="caution">
    <text evidence="8">The sequence shown here is derived from an EMBL/GenBank/DDBJ whole genome shotgun (WGS) entry which is preliminary data.</text>
</comment>
<dbReference type="EMBL" id="NEDP02005411">
    <property type="protein sequence ID" value="OWF41307.1"/>
    <property type="molecule type" value="Genomic_DNA"/>
</dbReference>
<dbReference type="GO" id="GO:0061630">
    <property type="term" value="F:ubiquitin protein ligase activity"/>
    <property type="evidence" value="ECO:0007669"/>
    <property type="project" value="TreeGrafter"/>
</dbReference>
<protein>
    <submittedName>
        <fullName evidence="8">Tripartite motif-containing protein 2</fullName>
    </submittedName>
</protein>
<dbReference type="Proteomes" id="UP000242188">
    <property type="component" value="Unassembled WGS sequence"/>
</dbReference>
<evidence type="ECO:0000256" key="2">
    <source>
        <dbReference type="ARBA" id="ARBA00022737"/>
    </source>
</evidence>
<dbReference type="PANTHER" id="PTHR24104:SF25">
    <property type="entry name" value="PROTEIN LIN-41"/>
    <property type="match status" value="1"/>
</dbReference>
<dbReference type="InterPro" id="IPR001841">
    <property type="entry name" value="Znf_RING"/>
</dbReference>
<dbReference type="InterPro" id="IPR011042">
    <property type="entry name" value="6-blade_b-propeller_TolB-like"/>
</dbReference>
<dbReference type="PROSITE" id="PS51125">
    <property type="entry name" value="NHL"/>
    <property type="match status" value="3"/>
</dbReference>
<evidence type="ECO:0000256" key="5">
    <source>
        <dbReference type="PROSITE-ProRule" id="PRU00175"/>
    </source>
</evidence>
<keyword evidence="1" id="KW-0479">Metal-binding</keyword>
<dbReference type="Pfam" id="PF13445">
    <property type="entry name" value="zf-RING_UBOX"/>
    <property type="match status" value="1"/>
</dbReference>
<dbReference type="InterPro" id="IPR001258">
    <property type="entry name" value="NHL_repeat"/>
</dbReference>
<dbReference type="Gene3D" id="2.120.10.30">
    <property type="entry name" value="TolB, C-terminal domain"/>
    <property type="match status" value="2"/>
</dbReference>
<dbReference type="Pfam" id="PF01436">
    <property type="entry name" value="NHL"/>
    <property type="match status" value="2"/>
</dbReference>
<dbReference type="PROSITE" id="PS00518">
    <property type="entry name" value="ZF_RING_1"/>
    <property type="match status" value="1"/>
</dbReference>
<evidence type="ECO:0000256" key="4">
    <source>
        <dbReference type="ARBA" id="ARBA00022833"/>
    </source>
</evidence>
<evidence type="ECO:0000256" key="6">
    <source>
        <dbReference type="PROSITE-ProRule" id="PRU00504"/>
    </source>
</evidence>
<proteinExistence type="predicted"/>
<dbReference type="AlphaFoldDB" id="A0A210PXU6"/>